<sequence>MSVLPEAYRIGPAGDAYDDPPLIHVPCGTVVCTIEHGDDLSVLVGTALDHRCPAIPKGPIA</sequence>
<dbReference type="RefSeq" id="WP_208245195.1">
    <property type="nucleotide sequence ID" value="NZ_JAGEPF010000018.1"/>
</dbReference>
<dbReference type="EMBL" id="JAGEPF010000018">
    <property type="protein sequence ID" value="MBO2461714.1"/>
    <property type="molecule type" value="Genomic_DNA"/>
</dbReference>
<organism evidence="1 2">
    <name type="scientific">Actinomadura violacea</name>
    <dbReference type="NCBI Taxonomy" id="2819934"/>
    <lineage>
        <taxon>Bacteria</taxon>
        <taxon>Bacillati</taxon>
        <taxon>Actinomycetota</taxon>
        <taxon>Actinomycetes</taxon>
        <taxon>Streptosporangiales</taxon>
        <taxon>Thermomonosporaceae</taxon>
        <taxon>Actinomadura</taxon>
    </lineage>
</organism>
<protein>
    <submittedName>
        <fullName evidence="1">Uncharacterized protein</fullName>
    </submittedName>
</protein>
<name>A0ABS3RY75_9ACTN</name>
<evidence type="ECO:0000313" key="1">
    <source>
        <dbReference type="EMBL" id="MBO2461714.1"/>
    </source>
</evidence>
<gene>
    <name evidence="1" type="ORF">J4709_29505</name>
</gene>
<reference evidence="1 2" key="1">
    <citation type="submission" date="2021-03" db="EMBL/GenBank/DDBJ databases">
        <title>Actinomadura violae sp. nov., isolated from lichen in Thailand.</title>
        <authorList>
            <person name="Kanchanasin P."/>
            <person name="Saeng-In P."/>
            <person name="Phongsopitanun W."/>
            <person name="Yuki M."/>
            <person name="Kudo T."/>
            <person name="Ohkuma M."/>
            <person name="Tanasupawat S."/>
        </authorList>
    </citation>
    <scope>NUCLEOTIDE SEQUENCE [LARGE SCALE GENOMIC DNA]</scope>
    <source>
        <strain evidence="1 2">LCR2-06</strain>
    </source>
</reference>
<dbReference type="Proteomes" id="UP000680206">
    <property type="component" value="Unassembled WGS sequence"/>
</dbReference>
<accession>A0ABS3RY75</accession>
<keyword evidence="2" id="KW-1185">Reference proteome</keyword>
<comment type="caution">
    <text evidence="1">The sequence shown here is derived from an EMBL/GenBank/DDBJ whole genome shotgun (WGS) entry which is preliminary data.</text>
</comment>
<proteinExistence type="predicted"/>
<evidence type="ECO:0000313" key="2">
    <source>
        <dbReference type="Proteomes" id="UP000680206"/>
    </source>
</evidence>